<sequence length="106" mass="11814">MTTPTSLPKDHHQRNGWVSVRQRNRDSSAQSDVHAPVSAHLSPRSPRFPFSIPRCTCRIDHHRTGLIACGQDLRIFRSWEARTSDGSRGSIAVVFGLTKSAHSKAQ</sequence>
<proteinExistence type="predicted"/>
<reference evidence="2" key="1">
    <citation type="submission" date="2021-11" db="EMBL/GenBank/DDBJ databases">
        <authorList>
            <person name="Herlambang A."/>
            <person name="Guo Y."/>
            <person name="Takashima Y."/>
            <person name="Nishizawa T."/>
        </authorList>
    </citation>
    <scope>NUCLEOTIDE SEQUENCE</scope>
    <source>
        <strain evidence="2">E1425</strain>
    </source>
</reference>
<dbReference type="AlphaFoldDB" id="A0A9P3M226"/>
<evidence type="ECO:0000313" key="2">
    <source>
        <dbReference type="EMBL" id="GJJ79211.1"/>
    </source>
</evidence>
<organism evidence="2 3">
    <name type="scientific">Entomortierella parvispora</name>
    <dbReference type="NCBI Taxonomy" id="205924"/>
    <lineage>
        <taxon>Eukaryota</taxon>
        <taxon>Fungi</taxon>
        <taxon>Fungi incertae sedis</taxon>
        <taxon>Mucoromycota</taxon>
        <taxon>Mortierellomycotina</taxon>
        <taxon>Mortierellomycetes</taxon>
        <taxon>Mortierellales</taxon>
        <taxon>Mortierellaceae</taxon>
        <taxon>Entomortierella</taxon>
    </lineage>
</organism>
<evidence type="ECO:0000256" key="1">
    <source>
        <dbReference type="SAM" id="MobiDB-lite"/>
    </source>
</evidence>
<reference evidence="2" key="2">
    <citation type="journal article" date="2022" name="Microbiol. Resour. Announc.">
        <title>Whole-Genome Sequence of Entomortierella parvispora E1425, a Mucoromycotan Fungus Associated with Burkholderiaceae-Related Endosymbiotic Bacteria.</title>
        <authorList>
            <person name="Herlambang A."/>
            <person name="Guo Y."/>
            <person name="Takashima Y."/>
            <person name="Narisawa K."/>
            <person name="Ohta H."/>
            <person name="Nishizawa T."/>
        </authorList>
    </citation>
    <scope>NUCLEOTIDE SEQUENCE</scope>
    <source>
        <strain evidence="2">E1425</strain>
    </source>
</reference>
<keyword evidence="3" id="KW-1185">Reference proteome</keyword>
<evidence type="ECO:0000313" key="3">
    <source>
        <dbReference type="Proteomes" id="UP000827284"/>
    </source>
</evidence>
<accession>A0A9P3M226</accession>
<feature type="region of interest" description="Disordered" evidence="1">
    <location>
        <begin position="1"/>
        <end position="43"/>
    </location>
</feature>
<name>A0A9P3M226_9FUNG</name>
<protein>
    <submittedName>
        <fullName evidence="2">Uncharacterized protein</fullName>
    </submittedName>
</protein>
<dbReference type="EMBL" id="BQFW01000015">
    <property type="protein sequence ID" value="GJJ79211.1"/>
    <property type="molecule type" value="Genomic_DNA"/>
</dbReference>
<comment type="caution">
    <text evidence="2">The sequence shown here is derived from an EMBL/GenBank/DDBJ whole genome shotgun (WGS) entry which is preliminary data.</text>
</comment>
<gene>
    <name evidence="2" type="ORF">EMPS_11570</name>
</gene>
<dbReference type="Proteomes" id="UP000827284">
    <property type="component" value="Unassembled WGS sequence"/>
</dbReference>